<dbReference type="Proteomes" id="UP000250136">
    <property type="component" value="Chromosome"/>
</dbReference>
<proteinExistence type="predicted"/>
<dbReference type="InterPro" id="IPR015947">
    <property type="entry name" value="PUA-like_sf"/>
</dbReference>
<organism evidence="3 5">
    <name type="scientific">Thermococcus thioreducens</name>
    <dbReference type="NCBI Taxonomy" id="277988"/>
    <lineage>
        <taxon>Archaea</taxon>
        <taxon>Methanobacteriati</taxon>
        <taxon>Methanobacteriota</taxon>
        <taxon>Thermococci</taxon>
        <taxon>Thermococcales</taxon>
        <taxon>Thermococcaceae</taxon>
        <taxon>Thermococcus</taxon>
    </lineage>
</organism>
<evidence type="ECO:0000259" key="1">
    <source>
        <dbReference type="SMART" id="SM01022"/>
    </source>
</evidence>
<evidence type="ECO:0000313" key="4">
    <source>
        <dbReference type="EMBL" id="SEW14037.1"/>
    </source>
</evidence>
<evidence type="ECO:0000313" key="3">
    <source>
        <dbReference type="EMBL" id="KQH81934.1"/>
    </source>
</evidence>
<dbReference type="AlphaFoldDB" id="A0A0Q2RDB7"/>
<dbReference type="STRING" id="277988.SAMN05216170_1836"/>
<evidence type="ECO:0000313" key="7">
    <source>
        <dbReference type="Proteomes" id="UP000250136"/>
    </source>
</evidence>
<dbReference type="OrthoDB" id="84651at2157"/>
<dbReference type="EMBL" id="LIXN01000014">
    <property type="protein sequence ID" value="KQH81934.1"/>
    <property type="molecule type" value="Genomic_DNA"/>
</dbReference>
<sequence>MEHVIALHQVYAELIFRGLKTVELRKARAFSEGDTVFLYVARGNPYELRDTLRRLGLHEEQTLTRRGTIAGGFEVGEVIKADLDTLWEMTKETSGLALVHGENGKRWLGEYIREYGYAFTIERPFLFKEPMSREEMKERYGVHVEGIIHLSRKTRKGWVKNLIEDLLTRDAIYL</sequence>
<reference evidence="2 7" key="2">
    <citation type="submission" date="2016-04" db="EMBL/GenBank/DDBJ databases">
        <title>Complete genome sequence of Thermococcus thioreducens type strain OGL-20P.</title>
        <authorList>
            <person name="Oger P.M."/>
        </authorList>
    </citation>
    <scope>NUCLEOTIDE SEQUENCE [LARGE SCALE GENOMIC DNA]</scope>
    <source>
        <strain evidence="2 7">OGL-20P</strain>
    </source>
</reference>
<reference evidence="4 6" key="3">
    <citation type="submission" date="2016-10" db="EMBL/GenBank/DDBJ databases">
        <authorList>
            <person name="de Groot N.N."/>
        </authorList>
    </citation>
    <scope>NUCLEOTIDE SEQUENCE [LARGE SCALE GENOMIC DNA]</scope>
    <source>
        <strain evidence="4 6">OGL-20</strain>
    </source>
</reference>
<dbReference type="Pfam" id="PF04266">
    <property type="entry name" value="ASCH"/>
    <property type="match status" value="1"/>
</dbReference>
<feature type="domain" description="ASCH" evidence="1">
    <location>
        <begin position="5"/>
        <end position="125"/>
    </location>
</feature>
<dbReference type="Proteomes" id="UP000182125">
    <property type="component" value="Unassembled WGS sequence"/>
</dbReference>
<evidence type="ECO:0000313" key="2">
    <source>
        <dbReference type="EMBL" id="ASJ11776.1"/>
    </source>
</evidence>
<dbReference type="Proteomes" id="UP000051862">
    <property type="component" value="Unassembled WGS sequence"/>
</dbReference>
<dbReference type="RefSeq" id="WP_055429817.1">
    <property type="nucleotide sequence ID" value="NZ_CP015105.1"/>
</dbReference>
<protein>
    <submittedName>
        <fullName evidence="4">ASCH domain-containing protein</fullName>
    </submittedName>
</protein>
<dbReference type="EMBL" id="FOIW01000002">
    <property type="protein sequence ID" value="SEW14037.1"/>
    <property type="molecule type" value="Genomic_DNA"/>
</dbReference>
<dbReference type="SMART" id="SM01022">
    <property type="entry name" value="ASCH"/>
    <property type="match status" value="1"/>
</dbReference>
<name>A0A0Q2RDB7_9EURY</name>
<dbReference type="InterPro" id="IPR007374">
    <property type="entry name" value="ASCH_domain"/>
</dbReference>
<keyword evidence="7" id="KW-1185">Reference proteome</keyword>
<evidence type="ECO:0000313" key="5">
    <source>
        <dbReference type="Proteomes" id="UP000051862"/>
    </source>
</evidence>
<dbReference type="KEGG" id="ttd:A3L14_02220"/>
<dbReference type="EMBL" id="CP015105">
    <property type="protein sequence ID" value="ASJ11776.1"/>
    <property type="molecule type" value="Genomic_DNA"/>
</dbReference>
<dbReference type="PATRIC" id="fig|277988.4.peg.1749"/>
<evidence type="ECO:0000313" key="6">
    <source>
        <dbReference type="Proteomes" id="UP000182125"/>
    </source>
</evidence>
<accession>A0A0Q2RDB7</accession>
<dbReference type="GeneID" id="33333200"/>
<dbReference type="SUPFAM" id="SSF88697">
    <property type="entry name" value="PUA domain-like"/>
    <property type="match status" value="1"/>
</dbReference>
<gene>
    <name evidence="2" type="ORF">A3L14_02220</name>
    <name evidence="3" type="ORF">AMR53_08315</name>
    <name evidence="4" type="ORF">SAMN05216170_1836</name>
</gene>
<reference evidence="3 5" key="1">
    <citation type="submission" date="2015-08" db="EMBL/GenBank/DDBJ databases">
        <title>Thermococcus thioreducens DSM 14981 genome sequencing.</title>
        <authorList>
            <person name="Hong S.-J."/>
            <person name="Kim M.-C."/>
            <person name="Shin J.-H."/>
        </authorList>
    </citation>
    <scope>NUCLEOTIDE SEQUENCE [LARGE SCALE GENOMIC DNA]</scope>
    <source>
        <strain evidence="3 5">DSM 14981</strain>
    </source>
</reference>